<dbReference type="eggNOG" id="ENOG5032UQI">
    <property type="taxonomic scope" value="Bacteria"/>
</dbReference>
<dbReference type="HOGENOM" id="CLU_733021_0_0_9"/>
<reference evidence="2 3" key="1">
    <citation type="submission" date="2010-12" db="EMBL/GenBank/DDBJ databases">
        <title>The Genome Sequence of Coprobacillus sp. strain 29_1.</title>
        <authorList>
            <consortium name="The Broad Institute Genome Sequencing Platform"/>
            <person name="Earl A."/>
            <person name="Ward D."/>
            <person name="Feldgarden M."/>
            <person name="Gevers D."/>
            <person name="Daigneault M."/>
            <person name="Sibley C.D."/>
            <person name="White A."/>
            <person name="Strauss J."/>
            <person name="Allen-Vercoe E."/>
            <person name="Young S.K."/>
            <person name="Zeng Q."/>
            <person name="Gargeya S."/>
            <person name="Fitzgerald M."/>
            <person name="Haas B."/>
            <person name="Abouelleil A."/>
            <person name="Alvarado L."/>
            <person name="Arachchi H.M."/>
            <person name="Berlin A."/>
            <person name="Brown A."/>
            <person name="Chapman S.B."/>
            <person name="Chen Z."/>
            <person name="Dunbar C."/>
            <person name="Freedman E."/>
            <person name="Gearin G."/>
            <person name="Gellesch M."/>
            <person name="Goldberg J."/>
            <person name="Griggs A."/>
            <person name="Gujja S."/>
            <person name="Heilman E."/>
            <person name="Heiman D."/>
            <person name="Howarth C."/>
            <person name="Larson L."/>
            <person name="Lui A."/>
            <person name="MacDonald P.J.P."/>
            <person name="Mehta T."/>
            <person name="Montmayeur A."/>
            <person name="Murphy C."/>
            <person name="Neiman D."/>
            <person name="Pearson M."/>
            <person name="Priest M."/>
            <person name="Roberts A."/>
            <person name="Saif S."/>
            <person name="Shea T."/>
            <person name="Shenoy N."/>
            <person name="Sisk P."/>
            <person name="Stolte C."/>
            <person name="Sykes S."/>
            <person name="White J."/>
            <person name="Yandava C."/>
            <person name="Nusbaum C."/>
            <person name="Birren B."/>
        </authorList>
    </citation>
    <scope>NUCLEOTIDE SEQUENCE [LARGE SCALE GENOMIC DNA]</scope>
    <source>
        <strain evidence="2 3">29_1</strain>
    </source>
</reference>
<keyword evidence="3" id="KW-1185">Reference proteome</keyword>
<dbReference type="AlphaFoldDB" id="E7GG08"/>
<dbReference type="GeneID" id="78230519"/>
<protein>
    <recommendedName>
        <fullName evidence="4">DUF5050 domain-containing protein</fullName>
    </recommendedName>
</protein>
<dbReference type="Gene3D" id="2.130.10.10">
    <property type="entry name" value="YVTN repeat-like/Quinoprotein amine dehydrogenase"/>
    <property type="match status" value="1"/>
</dbReference>
<evidence type="ECO:0000256" key="1">
    <source>
        <dbReference type="SAM" id="Phobius"/>
    </source>
</evidence>
<dbReference type="SUPFAM" id="SSF69322">
    <property type="entry name" value="Tricorn protease domain 2"/>
    <property type="match status" value="1"/>
</dbReference>
<dbReference type="STRING" id="100884.GCA_000269565_02706"/>
<dbReference type="InterPro" id="IPR015943">
    <property type="entry name" value="WD40/YVTN_repeat-like_dom_sf"/>
</dbReference>
<keyword evidence="1" id="KW-0812">Transmembrane</keyword>
<keyword evidence="1" id="KW-1133">Transmembrane helix</keyword>
<gene>
    <name evidence="2" type="ORF">HMPREF9488_03701</name>
</gene>
<sequence length="377" mass="45109">MNKFKEFDYIQTPNDWKHEMLSQPHKKKVFYMNKLVITGLIMILCFSSFTVIYAYNEEFRSWIYQQFQIKSVEPIYKIDKQCTFINSFLYYYHESNNEQVIDNIFVLQNGKYIEQEIKHMEGVYQNQNYSFDYVRYQNQILTFNEKGYIVYSLMYLNGDIMYFGSSDTNLCSLNLKNQDVKKLTKDNDSVNFAISPETTYILINKTDKYWTVYNTKTHQERALKDLPAYAHSNEFSFLDDKKLITFNNNNKTCIIDLTTLKSTNLNVECIYPSASTFTLEFDENKTIINDIYQNRKQTIDINFKTYDYAVFKNRYIVFSSFDNKKIVIVDFNENKVKELDYLGTEEYIECFITEDNYLIITNTQDYYIISLNEISYK</sequence>
<comment type="caution">
    <text evidence="2">The sequence shown here is derived from an EMBL/GenBank/DDBJ whole genome shotgun (WGS) entry which is preliminary data.</text>
</comment>
<evidence type="ECO:0000313" key="3">
    <source>
        <dbReference type="Proteomes" id="UP000003157"/>
    </source>
</evidence>
<evidence type="ECO:0000313" key="2">
    <source>
        <dbReference type="EMBL" id="EFW03054.1"/>
    </source>
</evidence>
<feature type="transmembrane region" description="Helical" evidence="1">
    <location>
        <begin position="35"/>
        <end position="55"/>
    </location>
</feature>
<accession>E7GG08</accession>
<dbReference type="OrthoDB" id="1648038at2"/>
<keyword evidence="1" id="KW-0472">Membrane</keyword>
<proteinExistence type="predicted"/>
<evidence type="ECO:0008006" key="4">
    <source>
        <dbReference type="Google" id="ProtNLM"/>
    </source>
</evidence>
<dbReference type="Proteomes" id="UP000003157">
    <property type="component" value="Unassembled WGS sequence"/>
</dbReference>
<dbReference type="RefSeq" id="WP_008790783.1">
    <property type="nucleotide sequence ID" value="NZ_AKCB01000001.1"/>
</dbReference>
<name>E7GG08_9FIRM</name>
<organism evidence="2 3">
    <name type="scientific">Coprobacillus cateniformis</name>
    <dbReference type="NCBI Taxonomy" id="100884"/>
    <lineage>
        <taxon>Bacteria</taxon>
        <taxon>Bacillati</taxon>
        <taxon>Bacillota</taxon>
        <taxon>Erysipelotrichia</taxon>
        <taxon>Erysipelotrichales</taxon>
        <taxon>Coprobacillaceae</taxon>
        <taxon>Coprobacillus</taxon>
    </lineage>
</organism>
<dbReference type="EMBL" id="ADKX01000052">
    <property type="protein sequence ID" value="EFW03054.1"/>
    <property type="molecule type" value="Genomic_DNA"/>
</dbReference>